<dbReference type="InterPro" id="IPR036316">
    <property type="entry name" value="Pili_assmbl_chap_C_dom_sf"/>
</dbReference>
<keyword evidence="4" id="KW-0732">Signal</keyword>
<evidence type="ECO:0000256" key="8">
    <source>
        <dbReference type="RuleBase" id="RU003918"/>
    </source>
</evidence>
<feature type="domain" description="Pili assembly chaperone C-terminal" evidence="10">
    <location>
        <begin position="144"/>
        <end position="211"/>
    </location>
</feature>
<evidence type="ECO:0000256" key="6">
    <source>
        <dbReference type="ARBA" id="ARBA00023186"/>
    </source>
</evidence>
<dbReference type="PROSITE" id="PS00635">
    <property type="entry name" value="PILI_CHAPERONE"/>
    <property type="match status" value="1"/>
</dbReference>
<feature type="domain" description="Pili assembly chaperone N-terminal" evidence="9">
    <location>
        <begin position="2"/>
        <end position="121"/>
    </location>
</feature>
<evidence type="ECO:0000256" key="7">
    <source>
        <dbReference type="ARBA" id="ARBA00023319"/>
    </source>
</evidence>
<dbReference type="PANTHER" id="PTHR30251:SF2">
    <property type="entry name" value="FIMBRIAL CHAPERONE YADV-RELATED"/>
    <property type="match status" value="1"/>
</dbReference>
<comment type="subcellular location">
    <subcellularLocation>
        <location evidence="1 8">Periplasm</location>
    </subcellularLocation>
</comment>
<dbReference type="InterPro" id="IPR008962">
    <property type="entry name" value="PapD-like_sf"/>
</dbReference>
<dbReference type="InterPro" id="IPR001829">
    <property type="entry name" value="Pili_assmbl_chaperone_bac"/>
</dbReference>
<dbReference type="PANTHER" id="PTHR30251">
    <property type="entry name" value="PILUS ASSEMBLY CHAPERONE"/>
    <property type="match status" value="1"/>
</dbReference>
<keyword evidence="3" id="KW-1029">Fimbrium biogenesis</keyword>
<proteinExistence type="inferred from homology"/>
<evidence type="ECO:0000259" key="9">
    <source>
        <dbReference type="Pfam" id="PF00345"/>
    </source>
</evidence>
<comment type="similarity">
    <text evidence="2 8">Belongs to the periplasmic pilus chaperone family.</text>
</comment>
<dbReference type="SUPFAM" id="SSF49354">
    <property type="entry name" value="PapD-like"/>
    <property type="match status" value="1"/>
</dbReference>
<accession>A0ABY9M0U7</accession>
<organism evidence="11 12">
    <name type="scientific">Achromobacter seleniivolatilans</name>
    <dbReference type="NCBI Taxonomy" id="3047478"/>
    <lineage>
        <taxon>Bacteria</taxon>
        <taxon>Pseudomonadati</taxon>
        <taxon>Pseudomonadota</taxon>
        <taxon>Betaproteobacteria</taxon>
        <taxon>Burkholderiales</taxon>
        <taxon>Alcaligenaceae</taxon>
        <taxon>Achromobacter</taxon>
    </lineage>
</organism>
<dbReference type="Pfam" id="PF02753">
    <property type="entry name" value="PapD_C"/>
    <property type="match status" value="1"/>
</dbReference>
<evidence type="ECO:0000256" key="1">
    <source>
        <dbReference type="ARBA" id="ARBA00004418"/>
    </source>
</evidence>
<dbReference type="RefSeq" id="WP_306943277.1">
    <property type="nucleotide sequence ID" value="NZ_CP132976.1"/>
</dbReference>
<dbReference type="InterPro" id="IPR016148">
    <property type="entry name" value="Pili_assmbl_chaperone_C"/>
</dbReference>
<evidence type="ECO:0000313" key="12">
    <source>
        <dbReference type="Proteomes" id="UP001234798"/>
    </source>
</evidence>
<sequence length="221" mass="24479">MITGTRIVYPEGSREVSVRLRNADTKPLLVQSWIDDGSLNESPSKLDVPFIVTPPLSRVEPQKGQTLRIVYTGADLPKDRESLYFLNVLEVPPKAENKADANFMQLAMRTRLKLFLRPDNLPMQVEDAPNALTWTVAEKGVIRVQNPTPYHVTFSRIQANVAGAQVVFDQSMVPPFGSLELTRSVNRAGTTPPVEAGKIRFGAINDYGAEVQTIAEVLPRP</sequence>
<reference evidence="11 12" key="1">
    <citation type="submission" date="2023-08" db="EMBL/GenBank/DDBJ databases">
        <title>Achromobacter seleniivolatilans sp. nov., isolated from seleniferous soil.</title>
        <authorList>
            <person name="Zhang S."/>
            <person name="Li K."/>
            <person name="Peng J."/>
            <person name="Zhao Q."/>
            <person name="Wang H."/>
            <person name="Guo Y."/>
        </authorList>
    </citation>
    <scope>NUCLEOTIDE SEQUENCE [LARGE SCALE GENOMIC DNA]</scope>
    <source>
        <strain evidence="11 12">R39</strain>
    </source>
</reference>
<dbReference type="SUPFAM" id="SSF49584">
    <property type="entry name" value="Periplasmic chaperone C-domain"/>
    <property type="match status" value="1"/>
</dbReference>
<dbReference type="InterPro" id="IPR018046">
    <property type="entry name" value="Pili_assmbl_chaperone_CS"/>
</dbReference>
<evidence type="ECO:0000259" key="10">
    <source>
        <dbReference type="Pfam" id="PF02753"/>
    </source>
</evidence>
<keyword evidence="12" id="KW-1185">Reference proteome</keyword>
<dbReference type="Proteomes" id="UP001234798">
    <property type="component" value="Chromosome"/>
</dbReference>
<dbReference type="InterPro" id="IPR016147">
    <property type="entry name" value="Pili_assmbl_chaperone_N"/>
</dbReference>
<dbReference type="EMBL" id="CP132976">
    <property type="protein sequence ID" value="WMD20238.1"/>
    <property type="molecule type" value="Genomic_DNA"/>
</dbReference>
<dbReference type="InterPro" id="IPR013783">
    <property type="entry name" value="Ig-like_fold"/>
</dbReference>
<evidence type="ECO:0000256" key="5">
    <source>
        <dbReference type="ARBA" id="ARBA00022764"/>
    </source>
</evidence>
<keyword evidence="7" id="KW-0393">Immunoglobulin domain</keyword>
<evidence type="ECO:0000256" key="4">
    <source>
        <dbReference type="ARBA" id="ARBA00022729"/>
    </source>
</evidence>
<keyword evidence="5" id="KW-0574">Periplasm</keyword>
<evidence type="ECO:0000256" key="2">
    <source>
        <dbReference type="ARBA" id="ARBA00007399"/>
    </source>
</evidence>
<dbReference type="Gene3D" id="2.60.40.10">
    <property type="entry name" value="Immunoglobulins"/>
    <property type="match status" value="2"/>
</dbReference>
<name>A0ABY9M0U7_9BURK</name>
<keyword evidence="6 8" id="KW-0143">Chaperone</keyword>
<evidence type="ECO:0000256" key="3">
    <source>
        <dbReference type="ARBA" id="ARBA00022558"/>
    </source>
</evidence>
<evidence type="ECO:0000313" key="11">
    <source>
        <dbReference type="EMBL" id="WMD20238.1"/>
    </source>
</evidence>
<gene>
    <name evidence="11" type="ORF">RAS12_27130</name>
</gene>
<dbReference type="Pfam" id="PF00345">
    <property type="entry name" value="PapD_N"/>
    <property type="match status" value="1"/>
</dbReference>
<protein>
    <submittedName>
        <fullName evidence="11">Fimbria/pilus periplasmic chaperone</fullName>
    </submittedName>
</protein>
<dbReference type="InterPro" id="IPR050643">
    <property type="entry name" value="Periplasmic_pilus_chap"/>
</dbReference>
<dbReference type="PRINTS" id="PR00969">
    <property type="entry name" value="CHAPERONPILI"/>
</dbReference>